<comment type="caution">
    <text evidence="1">The sequence shown here is derived from an EMBL/GenBank/DDBJ whole genome shotgun (WGS) entry which is preliminary data.</text>
</comment>
<sequence>MVRYSMEVQQARENLWDVSRPQTPCHLFFQESSRARTHTSRRRSCCSTCKKNLRFSIRDLGTVCRTSNPSG</sequence>
<protein>
    <submittedName>
        <fullName evidence="1">Uncharacterized protein</fullName>
    </submittedName>
</protein>
<keyword evidence="2" id="KW-1185">Reference proteome</keyword>
<dbReference type="Proteomes" id="UP000557509">
    <property type="component" value="Unassembled WGS sequence"/>
</dbReference>
<name>A0A7J6JYN9_TOXGO</name>
<evidence type="ECO:0000313" key="1">
    <source>
        <dbReference type="EMBL" id="KAF4639829.1"/>
    </source>
</evidence>
<evidence type="ECO:0000313" key="2">
    <source>
        <dbReference type="Proteomes" id="UP000557509"/>
    </source>
</evidence>
<accession>A0A7J6JYN9</accession>
<reference evidence="1 2" key="1">
    <citation type="submission" date="2020-03" db="EMBL/GenBank/DDBJ databases">
        <title>Genome sequence of Toxoplasma gondii RH-88 strain.</title>
        <authorList>
            <person name="Lorenzi H.A."/>
            <person name="Venepally P."/>
            <person name="Rozenberg A."/>
            <person name="Sibley D."/>
        </authorList>
    </citation>
    <scope>NUCLEOTIDE SEQUENCE [LARGE SCALE GENOMIC DNA]</scope>
    <source>
        <strain evidence="1 2">RH-88</strain>
    </source>
</reference>
<dbReference type="AlphaFoldDB" id="A0A7J6JYN9"/>
<dbReference type="EMBL" id="JAAUHK010000196">
    <property type="protein sequence ID" value="KAF4639829.1"/>
    <property type="molecule type" value="Genomic_DNA"/>
</dbReference>
<proteinExistence type="predicted"/>
<gene>
    <name evidence="1" type="ORF">TGRH88_056010</name>
</gene>
<organism evidence="1 2">
    <name type="scientific">Toxoplasma gondii</name>
    <dbReference type="NCBI Taxonomy" id="5811"/>
    <lineage>
        <taxon>Eukaryota</taxon>
        <taxon>Sar</taxon>
        <taxon>Alveolata</taxon>
        <taxon>Apicomplexa</taxon>
        <taxon>Conoidasida</taxon>
        <taxon>Coccidia</taxon>
        <taxon>Eucoccidiorida</taxon>
        <taxon>Eimeriorina</taxon>
        <taxon>Sarcocystidae</taxon>
        <taxon>Toxoplasma</taxon>
    </lineage>
</organism>